<comment type="caution">
    <text evidence="1">The sequence shown here is derived from an EMBL/GenBank/DDBJ whole genome shotgun (WGS) entry which is preliminary data.</text>
</comment>
<protein>
    <submittedName>
        <fullName evidence="1">Uncharacterized protein</fullName>
    </submittedName>
</protein>
<sequence length="117" mass="13639">MELWLTCHNGNGNMIRMNDKRKEMKLVGVMKSSVVGQSQVQWQKEDSQLQETHWKFGASRYAKNRGSSLAVREGLVFRVWISEAPSRYHRIEFIDNLQFRTSNTIQSTTSSWYHNGS</sequence>
<reference evidence="2" key="1">
    <citation type="journal article" date="2022" name="Mol. Ecol. Resour.">
        <title>The genomes of chicory, endive, great burdock and yacon provide insights into Asteraceae palaeo-polyploidization history and plant inulin production.</title>
        <authorList>
            <person name="Fan W."/>
            <person name="Wang S."/>
            <person name="Wang H."/>
            <person name="Wang A."/>
            <person name="Jiang F."/>
            <person name="Liu H."/>
            <person name="Zhao H."/>
            <person name="Xu D."/>
            <person name="Zhang Y."/>
        </authorList>
    </citation>
    <scope>NUCLEOTIDE SEQUENCE [LARGE SCALE GENOMIC DNA]</scope>
    <source>
        <strain evidence="2">cv. Yunnan</strain>
    </source>
</reference>
<keyword evidence="2" id="KW-1185">Reference proteome</keyword>
<accession>A0ACB9ICX8</accession>
<dbReference type="EMBL" id="CM042025">
    <property type="protein sequence ID" value="KAI3806109.1"/>
    <property type="molecule type" value="Genomic_DNA"/>
</dbReference>
<gene>
    <name evidence="1" type="ORF">L1987_22001</name>
</gene>
<name>A0ACB9ICX8_9ASTR</name>
<organism evidence="1 2">
    <name type="scientific">Smallanthus sonchifolius</name>
    <dbReference type="NCBI Taxonomy" id="185202"/>
    <lineage>
        <taxon>Eukaryota</taxon>
        <taxon>Viridiplantae</taxon>
        <taxon>Streptophyta</taxon>
        <taxon>Embryophyta</taxon>
        <taxon>Tracheophyta</taxon>
        <taxon>Spermatophyta</taxon>
        <taxon>Magnoliopsida</taxon>
        <taxon>eudicotyledons</taxon>
        <taxon>Gunneridae</taxon>
        <taxon>Pentapetalae</taxon>
        <taxon>asterids</taxon>
        <taxon>campanulids</taxon>
        <taxon>Asterales</taxon>
        <taxon>Asteraceae</taxon>
        <taxon>Asteroideae</taxon>
        <taxon>Heliantheae alliance</taxon>
        <taxon>Millerieae</taxon>
        <taxon>Smallanthus</taxon>
    </lineage>
</organism>
<dbReference type="Proteomes" id="UP001056120">
    <property type="component" value="Linkage Group LG08"/>
</dbReference>
<evidence type="ECO:0000313" key="2">
    <source>
        <dbReference type="Proteomes" id="UP001056120"/>
    </source>
</evidence>
<evidence type="ECO:0000313" key="1">
    <source>
        <dbReference type="EMBL" id="KAI3806109.1"/>
    </source>
</evidence>
<reference evidence="1 2" key="2">
    <citation type="journal article" date="2022" name="Mol. Ecol. Resour.">
        <title>The genomes of chicory, endive, great burdock and yacon provide insights into Asteraceae paleo-polyploidization history and plant inulin production.</title>
        <authorList>
            <person name="Fan W."/>
            <person name="Wang S."/>
            <person name="Wang H."/>
            <person name="Wang A."/>
            <person name="Jiang F."/>
            <person name="Liu H."/>
            <person name="Zhao H."/>
            <person name="Xu D."/>
            <person name="Zhang Y."/>
        </authorList>
    </citation>
    <scope>NUCLEOTIDE SEQUENCE [LARGE SCALE GENOMIC DNA]</scope>
    <source>
        <strain evidence="2">cv. Yunnan</strain>
        <tissue evidence="1">Leaves</tissue>
    </source>
</reference>
<proteinExistence type="predicted"/>